<dbReference type="PATRIC" id="fig|305.107.peg.3134"/>
<accession>A0A0K1ZU03</accession>
<dbReference type="SMART" id="SM00421">
    <property type="entry name" value="HTH_LUXR"/>
    <property type="match status" value="1"/>
</dbReference>
<dbReference type="SUPFAM" id="SSF46894">
    <property type="entry name" value="C-terminal effector domain of the bipartite response regulators"/>
    <property type="match status" value="1"/>
</dbReference>
<evidence type="ECO:0000256" key="1">
    <source>
        <dbReference type="ARBA" id="ARBA00023015"/>
    </source>
</evidence>
<protein>
    <submittedName>
        <fullName evidence="9">Putative transcription regulator protein</fullName>
    </submittedName>
</protein>
<dbReference type="EMBL" id="LN899822">
    <property type="protein sequence ID" value="CUV61633.1"/>
    <property type="molecule type" value="Genomic_DNA"/>
</dbReference>
<evidence type="ECO:0000313" key="6">
    <source>
        <dbReference type="EMBL" id="CUV33147.1"/>
    </source>
</evidence>
<keyword evidence="3" id="KW-0804">Transcription</keyword>
<dbReference type="GO" id="GO:0006355">
    <property type="term" value="P:regulation of DNA-templated transcription"/>
    <property type="evidence" value="ECO:0007669"/>
    <property type="project" value="InterPro"/>
</dbReference>
<evidence type="ECO:0000256" key="3">
    <source>
        <dbReference type="ARBA" id="ARBA00023163"/>
    </source>
</evidence>
<organism evidence="9">
    <name type="scientific">Ralstonia solanacearum</name>
    <name type="common">Pseudomonas solanacearum</name>
    <dbReference type="NCBI Taxonomy" id="305"/>
    <lineage>
        <taxon>Bacteria</taxon>
        <taxon>Pseudomonadati</taxon>
        <taxon>Pseudomonadota</taxon>
        <taxon>Betaproteobacteria</taxon>
        <taxon>Burkholderiales</taxon>
        <taxon>Burkholderiaceae</taxon>
        <taxon>Ralstonia</taxon>
        <taxon>Ralstonia solanacearum species complex</taxon>
    </lineage>
</organism>
<evidence type="ECO:0000313" key="5">
    <source>
        <dbReference type="EMBL" id="CUV22653.1"/>
    </source>
</evidence>
<dbReference type="PANTHER" id="PTHR44688">
    <property type="entry name" value="DNA-BINDING TRANSCRIPTIONAL ACTIVATOR DEVR_DOSR"/>
    <property type="match status" value="1"/>
</dbReference>
<keyword evidence="2" id="KW-0238">DNA-binding</keyword>
<dbReference type="PROSITE" id="PS50043">
    <property type="entry name" value="HTH_LUXR_2"/>
    <property type="match status" value="1"/>
</dbReference>
<evidence type="ECO:0000313" key="7">
    <source>
        <dbReference type="EMBL" id="CUV41278.1"/>
    </source>
</evidence>
<dbReference type="EMBL" id="LN899827">
    <property type="protein sequence ID" value="CUV47482.1"/>
    <property type="molecule type" value="Genomic_DNA"/>
</dbReference>
<reference evidence="9" key="1">
    <citation type="submission" date="2015-10" db="EMBL/GenBank/DDBJ databases">
        <authorList>
            <person name="Gilbert D.G."/>
        </authorList>
    </citation>
    <scope>NUCLEOTIDE SEQUENCE</scope>
    <source>
        <strain evidence="9">Phyl III-seqv23</strain>
    </source>
</reference>
<evidence type="ECO:0000313" key="8">
    <source>
        <dbReference type="EMBL" id="CUV47482.1"/>
    </source>
</evidence>
<dbReference type="EMBL" id="LN899826">
    <property type="protein sequence ID" value="CUV41278.1"/>
    <property type="molecule type" value="Genomic_DNA"/>
</dbReference>
<dbReference type="InterPro" id="IPR016032">
    <property type="entry name" value="Sig_transdc_resp-reg_C-effctor"/>
</dbReference>
<dbReference type="AlphaFoldDB" id="A0A0K1ZU03"/>
<dbReference type="PRINTS" id="PR00038">
    <property type="entry name" value="HTHLUXR"/>
</dbReference>
<proteinExistence type="predicted"/>
<feature type="domain" description="HTH luxR-type" evidence="4">
    <location>
        <begin position="176"/>
        <end position="241"/>
    </location>
</feature>
<dbReference type="GO" id="GO:0003677">
    <property type="term" value="F:DNA binding"/>
    <property type="evidence" value="ECO:0007669"/>
    <property type="project" value="UniProtKB-KW"/>
</dbReference>
<evidence type="ECO:0000259" key="4">
    <source>
        <dbReference type="PROSITE" id="PS50043"/>
    </source>
</evidence>
<dbReference type="EMBL" id="LN899825">
    <property type="protein sequence ID" value="CUV33147.1"/>
    <property type="molecule type" value="Genomic_DNA"/>
</dbReference>
<dbReference type="PANTHER" id="PTHR44688:SF16">
    <property type="entry name" value="DNA-BINDING TRANSCRIPTIONAL ACTIVATOR DEVR_DOSR"/>
    <property type="match status" value="1"/>
</dbReference>
<name>A0A0K1ZU03_RALSL</name>
<evidence type="ECO:0000256" key="2">
    <source>
        <dbReference type="ARBA" id="ARBA00023125"/>
    </source>
</evidence>
<gene>
    <name evidence="9" type="ORF">RD1301_v1_1620020</name>
    <name evidence="5" type="ORF">RUN1744_v1_230024</name>
    <name evidence="6" type="ORF">TD1301_v1_300009</name>
    <name evidence="7" type="ORF">TF3108_v1_750025</name>
    <name evidence="8" type="ORF">TO10_v1_970020</name>
</gene>
<dbReference type="CDD" id="cd06170">
    <property type="entry name" value="LuxR_C_like"/>
    <property type="match status" value="1"/>
</dbReference>
<keyword evidence="1" id="KW-0805">Transcription regulation</keyword>
<evidence type="ECO:0000313" key="9">
    <source>
        <dbReference type="EMBL" id="CUV61633.1"/>
    </source>
</evidence>
<dbReference type="Pfam" id="PF00196">
    <property type="entry name" value="GerE"/>
    <property type="match status" value="1"/>
</dbReference>
<dbReference type="InterPro" id="IPR036388">
    <property type="entry name" value="WH-like_DNA-bd_sf"/>
</dbReference>
<dbReference type="InterPro" id="IPR000792">
    <property type="entry name" value="Tscrpt_reg_LuxR_C"/>
</dbReference>
<sequence length="252" mass="27666">MLTRALDQCLTAAEPVHDIAAFKAWTREFVRPVVGHRHLACGYGRTTSSGVAMDYVVTVDYPNEHLLAIRNTAGGIDTPIMRRWLATRRPVYFDAAAPWEGTDPAWLEKFVKHGLRNCAADAMFDEVNCVGTYFSFHALPSVEQGCLDAMLRDLTPVLHSALLRAVANVESDLQKASEALATLSEREREVALLIGQGKSNAEIALLVCKSENTVKHYLSSIMDKTGCENRVRVAMLVSRLQAAPLGIGTKVL</sequence>
<dbReference type="EMBL" id="LN899823">
    <property type="protein sequence ID" value="CUV22653.1"/>
    <property type="molecule type" value="Genomic_DNA"/>
</dbReference>
<dbReference type="Gene3D" id="1.10.10.10">
    <property type="entry name" value="Winged helix-like DNA-binding domain superfamily/Winged helix DNA-binding domain"/>
    <property type="match status" value="1"/>
</dbReference>